<reference evidence="1 2" key="1">
    <citation type="submission" date="2020-09" db="EMBL/GenBank/DDBJ databases">
        <title>Draft Genome Sequence of Aminobacter carboxidus type strain DSM 1086, a soil Gram-negative carboxydobacterium.</title>
        <authorList>
            <person name="Turrini P."/>
            <person name="Tescari M."/>
            <person name="Artuso I."/>
            <person name="Lugli G.A."/>
            <person name="Frangipani E."/>
            <person name="Ventura M."/>
            <person name="Visca P."/>
        </authorList>
    </citation>
    <scope>NUCLEOTIDE SEQUENCE [LARGE SCALE GENOMIC DNA]</scope>
    <source>
        <strain evidence="1 2">DSM 1086</strain>
    </source>
</reference>
<name>A0ABR9GXM8_9HYPH</name>
<gene>
    <name evidence="1" type="ORF">IHE39_29545</name>
</gene>
<dbReference type="Proteomes" id="UP000598227">
    <property type="component" value="Unassembled WGS sequence"/>
</dbReference>
<evidence type="ECO:0000313" key="2">
    <source>
        <dbReference type="Proteomes" id="UP000598227"/>
    </source>
</evidence>
<evidence type="ECO:0000313" key="1">
    <source>
        <dbReference type="EMBL" id="MBE1208441.1"/>
    </source>
</evidence>
<keyword evidence="2" id="KW-1185">Reference proteome</keyword>
<dbReference type="RefSeq" id="WP_192569041.1">
    <property type="nucleotide sequence ID" value="NZ_JACZEP010000021.1"/>
</dbReference>
<proteinExistence type="predicted"/>
<protein>
    <submittedName>
        <fullName evidence="1">Uncharacterized protein</fullName>
    </submittedName>
</protein>
<accession>A0ABR9GXM8</accession>
<organism evidence="1 2">
    <name type="scientific">Aminobacter carboxidus</name>
    <dbReference type="NCBI Taxonomy" id="376165"/>
    <lineage>
        <taxon>Bacteria</taxon>
        <taxon>Pseudomonadati</taxon>
        <taxon>Pseudomonadota</taxon>
        <taxon>Alphaproteobacteria</taxon>
        <taxon>Hyphomicrobiales</taxon>
        <taxon>Phyllobacteriaceae</taxon>
        <taxon>Aminobacter</taxon>
    </lineage>
</organism>
<comment type="caution">
    <text evidence="1">The sequence shown here is derived from an EMBL/GenBank/DDBJ whole genome shotgun (WGS) entry which is preliminary data.</text>
</comment>
<dbReference type="EMBL" id="JACZEP010000021">
    <property type="protein sequence ID" value="MBE1208441.1"/>
    <property type="molecule type" value="Genomic_DNA"/>
</dbReference>
<sequence>MAKFFVDETCRYIGAFDGVWVQDSSDEDGNLPPKRWDFPALPAGAIEVPMAPEHGGQVWDSVSKRWGAIPAPLVVLYPVDLWSRMTDTEAEQVEAAMAGQTVRLQNVFRSASSYRSDHELWPLLETMATELFGESRATEVLAPSVG</sequence>